<dbReference type="EMBL" id="JAIQCJ010002228">
    <property type="protein sequence ID" value="KAJ8779301.1"/>
    <property type="molecule type" value="Genomic_DNA"/>
</dbReference>
<evidence type="ECO:0000313" key="3">
    <source>
        <dbReference type="Proteomes" id="UP001159641"/>
    </source>
</evidence>
<proteinExistence type="predicted"/>
<organism evidence="2 3">
    <name type="scientific">Eschrichtius robustus</name>
    <name type="common">California gray whale</name>
    <name type="synonym">Eschrichtius gibbosus</name>
    <dbReference type="NCBI Taxonomy" id="9764"/>
    <lineage>
        <taxon>Eukaryota</taxon>
        <taxon>Metazoa</taxon>
        <taxon>Chordata</taxon>
        <taxon>Craniata</taxon>
        <taxon>Vertebrata</taxon>
        <taxon>Euteleostomi</taxon>
        <taxon>Mammalia</taxon>
        <taxon>Eutheria</taxon>
        <taxon>Laurasiatheria</taxon>
        <taxon>Artiodactyla</taxon>
        <taxon>Whippomorpha</taxon>
        <taxon>Cetacea</taxon>
        <taxon>Mysticeti</taxon>
        <taxon>Eschrichtiidae</taxon>
        <taxon>Eschrichtius</taxon>
    </lineage>
</organism>
<evidence type="ECO:0000256" key="1">
    <source>
        <dbReference type="SAM" id="MobiDB-lite"/>
    </source>
</evidence>
<sequence length="83" mass="8654">MQDLSSLIRYQTPGSLQWKHGVLTTGPPGESYTTVAATNASTNGARVAVAGGGGQGQEKEKAETPNSSKAEVCSMKMKALKEK</sequence>
<name>A0AB34GKG4_ESCRO</name>
<evidence type="ECO:0000313" key="2">
    <source>
        <dbReference type="EMBL" id="KAJ8779301.1"/>
    </source>
</evidence>
<protein>
    <submittedName>
        <fullName evidence="2">Uncharacterized protein</fullName>
    </submittedName>
</protein>
<keyword evidence="3" id="KW-1185">Reference proteome</keyword>
<accession>A0AB34GKG4</accession>
<gene>
    <name evidence="2" type="ORF">J1605_012763</name>
</gene>
<dbReference type="Proteomes" id="UP001159641">
    <property type="component" value="Unassembled WGS sequence"/>
</dbReference>
<feature type="region of interest" description="Disordered" evidence="1">
    <location>
        <begin position="50"/>
        <end position="83"/>
    </location>
</feature>
<dbReference type="AlphaFoldDB" id="A0AB34GKG4"/>
<reference evidence="2 3" key="1">
    <citation type="submission" date="2022-11" db="EMBL/GenBank/DDBJ databases">
        <title>Whole genome sequence of Eschrichtius robustus ER-17-0199.</title>
        <authorList>
            <person name="Bruniche-Olsen A."/>
            <person name="Black A.N."/>
            <person name="Fields C.J."/>
            <person name="Walden K."/>
            <person name="Dewoody J.A."/>
        </authorList>
    </citation>
    <scope>NUCLEOTIDE SEQUENCE [LARGE SCALE GENOMIC DNA]</scope>
    <source>
        <strain evidence="2">ER-17-0199</strain>
        <tissue evidence="2">Blubber</tissue>
    </source>
</reference>
<comment type="caution">
    <text evidence="2">The sequence shown here is derived from an EMBL/GenBank/DDBJ whole genome shotgun (WGS) entry which is preliminary data.</text>
</comment>